<feature type="coiled-coil region" evidence="1">
    <location>
        <begin position="711"/>
        <end position="780"/>
    </location>
</feature>
<feature type="compositionally biased region" description="Polar residues" evidence="2">
    <location>
        <begin position="436"/>
        <end position="457"/>
    </location>
</feature>
<comment type="caution">
    <text evidence="3">The sequence shown here is derived from an EMBL/GenBank/DDBJ whole genome shotgun (WGS) entry which is preliminary data.</text>
</comment>
<feature type="compositionally biased region" description="Basic residues" evidence="2">
    <location>
        <begin position="270"/>
        <end position="284"/>
    </location>
</feature>
<keyword evidence="1" id="KW-0175">Coiled coil</keyword>
<keyword evidence="4" id="KW-1185">Reference proteome</keyword>
<dbReference type="Proteomes" id="UP001217089">
    <property type="component" value="Unassembled WGS sequence"/>
</dbReference>
<evidence type="ECO:0000313" key="3">
    <source>
        <dbReference type="EMBL" id="KAJ8312343.1"/>
    </source>
</evidence>
<feature type="compositionally biased region" description="Basic and acidic residues" evidence="2">
    <location>
        <begin position="409"/>
        <end position="419"/>
    </location>
</feature>
<evidence type="ECO:0000256" key="2">
    <source>
        <dbReference type="SAM" id="MobiDB-lite"/>
    </source>
</evidence>
<feature type="compositionally biased region" description="Polar residues" evidence="2">
    <location>
        <begin position="543"/>
        <end position="557"/>
    </location>
</feature>
<feature type="compositionally biased region" description="Polar residues" evidence="2">
    <location>
        <begin position="114"/>
        <end position="127"/>
    </location>
</feature>
<protein>
    <submittedName>
        <fullName evidence="3">Uncharacterized protein</fullName>
    </submittedName>
</protein>
<name>A0ABQ9F9R1_TEGGR</name>
<sequence length="1415" mass="163288">MDSVISWLNASEERAVHLNGTRMNGHRAVNSDWSDEDAVVSGSATEADESTVQRKKKTNKHTTKSIKSLNSKFDPVHVILDKIDAELNSLAAKSQSSSATDSTVVRRSSRDNTDLNGSYDQSGTLHSRTALDDVDTGLGTGSGHGDTVSDKFINGTAEIYSDVPENDISRRGVTSDLDSVTAHHVNDRFQEIMRRKKGNSSDNLRRGPPQSDAETIRTEDFEDRFRDTMVHQSDSDTLEFKSEDSSDTLTDDESVNRDKVNWDYFESRPKSKKGSRNGRHHFRSHTVDANPSRPLVDDPDETGRKCLTPPLQTHKRGGNSMPPLYPRTNNFDSMATIEDRLPRARQKHRKNYTSDADSVRTEDFEIRFNNLLVKPGDISDSQGELTDNDPLHAKVKQILQVTAPYKHEDKLTNVDRDRSPTNINRDSGRYSWRDGGNSNNVDSRTLNNTRPKGSSSVRTEDSLDEDRKEIEIESARIQQEMEQERRRTKSLSPRRETKSPTRTMLSLSANLERSSSQQELSGRTSPIGLQTGTSLRNKPSDSLEGSRSSLGRISPVTNGHARSPLGGGQSSNQEGRPQRTSSPLGGRLSSSQDGLPVRSNSPLSHKLSSSHEERPGSVRNSRSGSPIAERLSSGLRSSSPRNSEEKLSVSFQEFPTSEIIRPRETSKSLTFIELPPSIFKSSIRGGSVLKLDNPEDFEEMMTDLKTTQEDLHNTSVELKSARVQLKDAEKHLKIVNAKTEDARTQLMLTEFKRDNTIKDLERLQEDLARKKRQVKDYEDQLRSRIGEIRHIDAQGIDENMAELIKENESLKVMLRHNDGLELERDELVRQLELAKEDLFNEQRNSRNKIEELKEELENVTGQIDENKSSHEQMQKKLDKMEASYRQMEKEKNEIIQEQSLLYKEVRDQAKKDHMQARQRSTSEAQELREEISELCTKINSMQAEAREKEDLVLKSREQILELRKQLTREVNIKDGLIEDHKRTLQSLRKEMDTAMVQLRENLFLDKQKSLEDVRNQLEKDRHSSVMRLEEKLNHQYAEHAKIVKAKEEEIEKFLTLIKNMEQDKKTMEDRIRQEYKTKMQEEVQRERANMETNLAWKLQQERDQIKKEEDQKIKSITKGYEQERKLRENLSEQVRQFKKELEDQKQKTKQAIHDKLIDVARAKELMKREMQAEFEKATEKLKQEHHREIEKLQATIRLQEDELQKLKSERQKALKQELDHTSKSYRSERMIVNELNEECRKTAGILGISPRKINLSDFRGGENHIPNGIRSKSATTASLANLRACNEELRNHVQELRQEMELQRAMLTRAERDKGDMVQNLKLQLEREKNAELEKMKDKLLKGVSMNEYHSLLNMPNNDLATMQHGKQYPKIPQYEFHPRSETQQQEIERLEREIRRLAMVRFILKRNIYLRLAW</sequence>
<feature type="compositionally biased region" description="Low complexity" evidence="2">
    <location>
        <begin position="630"/>
        <end position="641"/>
    </location>
</feature>
<feature type="coiled-coil region" evidence="1">
    <location>
        <begin position="1279"/>
        <end position="1343"/>
    </location>
</feature>
<feature type="coiled-coil region" evidence="1">
    <location>
        <begin position="1043"/>
        <end position="1077"/>
    </location>
</feature>
<feature type="region of interest" description="Disordered" evidence="2">
    <location>
        <begin position="230"/>
        <end position="253"/>
    </location>
</feature>
<feature type="compositionally biased region" description="Polar residues" evidence="2">
    <location>
        <begin position="570"/>
        <end position="593"/>
    </location>
</feature>
<organism evidence="3 4">
    <name type="scientific">Tegillarca granosa</name>
    <name type="common">Malaysian cockle</name>
    <name type="synonym">Anadara granosa</name>
    <dbReference type="NCBI Taxonomy" id="220873"/>
    <lineage>
        <taxon>Eukaryota</taxon>
        <taxon>Metazoa</taxon>
        <taxon>Spiralia</taxon>
        <taxon>Lophotrochozoa</taxon>
        <taxon>Mollusca</taxon>
        <taxon>Bivalvia</taxon>
        <taxon>Autobranchia</taxon>
        <taxon>Pteriomorphia</taxon>
        <taxon>Arcoida</taxon>
        <taxon>Arcoidea</taxon>
        <taxon>Arcidae</taxon>
        <taxon>Tegillarca</taxon>
    </lineage>
</organism>
<feature type="region of interest" description="Disordered" evidence="2">
    <location>
        <begin position="193"/>
        <end position="214"/>
    </location>
</feature>
<feature type="coiled-coil region" evidence="1">
    <location>
        <begin position="817"/>
        <end position="997"/>
    </location>
</feature>
<feature type="region of interest" description="Disordered" evidence="2">
    <location>
        <begin position="40"/>
        <end position="65"/>
    </location>
</feature>
<accession>A0ABQ9F9R1</accession>
<evidence type="ECO:0000256" key="1">
    <source>
        <dbReference type="SAM" id="Coils"/>
    </source>
</evidence>
<dbReference type="EMBL" id="JARBDR010000440">
    <property type="protein sequence ID" value="KAJ8312343.1"/>
    <property type="molecule type" value="Genomic_DNA"/>
</dbReference>
<feature type="region of interest" description="Disordered" evidence="2">
    <location>
        <begin position="91"/>
        <end position="131"/>
    </location>
</feature>
<feature type="region of interest" description="Disordered" evidence="2">
    <location>
        <begin position="409"/>
        <end position="650"/>
    </location>
</feature>
<reference evidence="3 4" key="1">
    <citation type="submission" date="2022-12" db="EMBL/GenBank/DDBJ databases">
        <title>Chromosome-level genome of Tegillarca granosa.</title>
        <authorList>
            <person name="Kim J."/>
        </authorList>
    </citation>
    <scope>NUCLEOTIDE SEQUENCE [LARGE SCALE GENOMIC DNA]</scope>
    <source>
        <strain evidence="3">Teg-2019</strain>
        <tissue evidence="3">Adductor muscle</tissue>
    </source>
</reference>
<feature type="compositionally biased region" description="Basic residues" evidence="2">
    <location>
        <begin position="53"/>
        <end position="64"/>
    </location>
</feature>
<evidence type="ECO:0000313" key="4">
    <source>
        <dbReference type="Proteomes" id="UP001217089"/>
    </source>
</evidence>
<feature type="compositionally biased region" description="Polar residues" evidence="2">
    <location>
        <begin position="500"/>
        <end position="537"/>
    </location>
</feature>
<feature type="compositionally biased region" description="Polar residues" evidence="2">
    <location>
        <begin position="91"/>
        <end position="106"/>
    </location>
</feature>
<feature type="coiled-coil region" evidence="1">
    <location>
        <begin position="1120"/>
        <end position="1216"/>
    </location>
</feature>
<feature type="coiled-coil region" evidence="1">
    <location>
        <begin position="1381"/>
        <end position="1408"/>
    </location>
</feature>
<feature type="compositionally biased region" description="Basic and acidic residues" evidence="2">
    <location>
        <begin position="458"/>
        <end position="474"/>
    </location>
</feature>
<proteinExistence type="predicted"/>
<gene>
    <name evidence="3" type="ORF">KUTeg_009716</name>
</gene>
<feature type="region of interest" description="Disordered" evidence="2">
    <location>
        <begin position="266"/>
        <end position="325"/>
    </location>
</feature>